<proteinExistence type="predicted"/>
<feature type="coiled-coil region" evidence="1">
    <location>
        <begin position="91"/>
        <end position="118"/>
    </location>
</feature>
<dbReference type="OrthoDB" id="583532at2"/>
<organism evidence="3 4">
    <name type="scientific">Rugamonas rubra</name>
    <dbReference type="NCBI Taxonomy" id="758825"/>
    <lineage>
        <taxon>Bacteria</taxon>
        <taxon>Pseudomonadati</taxon>
        <taxon>Pseudomonadota</taxon>
        <taxon>Betaproteobacteria</taxon>
        <taxon>Burkholderiales</taxon>
        <taxon>Oxalobacteraceae</taxon>
        <taxon>Telluria group</taxon>
        <taxon>Rugamonas</taxon>
    </lineage>
</organism>
<feature type="domain" description="KfrA N-terminal DNA-binding" evidence="2">
    <location>
        <begin position="7"/>
        <end position="125"/>
    </location>
</feature>
<dbReference type="RefSeq" id="WP_093389426.1">
    <property type="nucleotide sequence ID" value="NZ_FOTW01000019.1"/>
</dbReference>
<keyword evidence="3" id="KW-0238">DNA-binding</keyword>
<protein>
    <submittedName>
        <fullName evidence="3">Replication region DNA-binding N-term</fullName>
    </submittedName>
</protein>
<dbReference type="GO" id="GO:0003677">
    <property type="term" value="F:DNA binding"/>
    <property type="evidence" value="ECO:0007669"/>
    <property type="project" value="UniProtKB-KW"/>
</dbReference>
<name>A0A1I4QK90_9BURK</name>
<keyword evidence="4" id="KW-1185">Reference proteome</keyword>
<keyword evidence="1" id="KW-0175">Coiled coil</keyword>
<evidence type="ECO:0000256" key="1">
    <source>
        <dbReference type="SAM" id="Coils"/>
    </source>
</evidence>
<evidence type="ECO:0000313" key="4">
    <source>
        <dbReference type="Proteomes" id="UP000199470"/>
    </source>
</evidence>
<dbReference type="Proteomes" id="UP000199470">
    <property type="component" value="Unassembled WGS sequence"/>
</dbReference>
<evidence type="ECO:0000259" key="2">
    <source>
        <dbReference type="Pfam" id="PF11740"/>
    </source>
</evidence>
<dbReference type="InterPro" id="IPR021104">
    <property type="entry name" value="KfrA_DNA-bd_N"/>
</dbReference>
<evidence type="ECO:0000313" key="3">
    <source>
        <dbReference type="EMBL" id="SFM40090.1"/>
    </source>
</evidence>
<reference evidence="3 4" key="1">
    <citation type="submission" date="2016-10" db="EMBL/GenBank/DDBJ databases">
        <authorList>
            <person name="de Groot N.N."/>
        </authorList>
    </citation>
    <scope>NUCLEOTIDE SEQUENCE [LARGE SCALE GENOMIC DNA]</scope>
    <source>
        <strain evidence="3 4">ATCC 43154</strain>
    </source>
</reference>
<dbReference type="AlphaFoldDB" id="A0A1I4QK90"/>
<dbReference type="Pfam" id="PF11740">
    <property type="entry name" value="KfrA_N"/>
    <property type="match status" value="1"/>
</dbReference>
<gene>
    <name evidence="3" type="ORF">SAMN02982985_03952</name>
</gene>
<accession>A0A1I4QK90</accession>
<dbReference type="EMBL" id="FOTW01000019">
    <property type="protein sequence ID" value="SFM40090.1"/>
    <property type="molecule type" value="Genomic_DNA"/>
</dbReference>
<sequence>MAGQEVTFDEVAAAATSLQNDGERVTIEAVSDLLGGAAPASVHQHLTAWRASGAKPAEVATPELPEALLDALGGWARQFAVDSGAGSQDALAQSQRDVEELLAQVASLMAARDEALATLEERGESIARLTAELRDARNVATDALVGKAKDRLAIDGKDNQLADLRAQIERNVAASAAESDARLSAEMELVGAVTARDNFAAEIKELRAQLDAAQAERRGARA</sequence>